<dbReference type="AlphaFoldDB" id="A0A5S4W3Z8"/>
<evidence type="ECO:0000256" key="4">
    <source>
        <dbReference type="ARBA" id="ARBA00022989"/>
    </source>
</evidence>
<dbReference type="Pfam" id="PF02653">
    <property type="entry name" value="BPD_transp_2"/>
    <property type="match status" value="2"/>
</dbReference>
<keyword evidence="8" id="KW-1185">Reference proteome</keyword>
<keyword evidence="5 6" id="KW-0472">Membrane</keyword>
<dbReference type="GO" id="GO:0022857">
    <property type="term" value="F:transmembrane transporter activity"/>
    <property type="evidence" value="ECO:0007669"/>
    <property type="project" value="InterPro"/>
</dbReference>
<dbReference type="RefSeq" id="WP_148755084.1">
    <property type="nucleotide sequence ID" value="NZ_VSSR01000064.1"/>
</dbReference>
<feature type="transmembrane region" description="Helical" evidence="6">
    <location>
        <begin position="301"/>
        <end position="322"/>
    </location>
</feature>
<evidence type="ECO:0000256" key="2">
    <source>
        <dbReference type="ARBA" id="ARBA00022475"/>
    </source>
</evidence>
<comment type="subcellular location">
    <subcellularLocation>
        <location evidence="1">Cell membrane</location>
        <topology evidence="1">Multi-pass membrane protein</topology>
    </subcellularLocation>
</comment>
<dbReference type="CDD" id="cd06579">
    <property type="entry name" value="TM_PBP1_transp_AraH_like"/>
    <property type="match status" value="1"/>
</dbReference>
<feature type="transmembrane region" description="Helical" evidence="6">
    <location>
        <begin position="50"/>
        <end position="70"/>
    </location>
</feature>
<dbReference type="Proteomes" id="UP000324853">
    <property type="component" value="Unassembled WGS sequence"/>
</dbReference>
<feature type="transmembrane region" description="Helical" evidence="6">
    <location>
        <begin position="77"/>
        <end position="94"/>
    </location>
</feature>
<feature type="transmembrane region" description="Helical" evidence="6">
    <location>
        <begin position="146"/>
        <end position="163"/>
    </location>
</feature>
<gene>
    <name evidence="7" type="ORF">FXB38_32650</name>
</gene>
<dbReference type="EMBL" id="VSSR01000064">
    <property type="protein sequence ID" value="TYL75736.1"/>
    <property type="molecule type" value="Genomic_DNA"/>
</dbReference>
<dbReference type="InterPro" id="IPR001851">
    <property type="entry name" value="ABC_transp_permease"/>
</dbReference>
<feature type="transmembrane region" description="Helical" evidence="6">
    <location>
        <begin position="175"/>
        <end position="197"/>
    </location>
</feature>
<evidence type="ECO:0000256" key="1">
    <source>
        <dbReference type="ARBA" id="ARBA00004651"/>
    </source>
</evidence>
<keyword evidence="4 6" id="KW-1133">Transmembrane helix</keyword>
<dbReference type="PANTHER" id="PTHR32196">
    <property type="entry name" value="ABC TRANSPORTER PERMEASE PROTEIN YPHD-RELATED-RELATED"/>
    <property type="match status" value="1"/>
</dbReference>
<protein>
    <submittedName>
        <fullName evidence="7">ABC transporter permease</fullName>
    </submittedName>
</protein>
<feature type="transmembrane region" description="Helical" evidence="6">
    <location>
        <begin position="247"/>
        <end position="270"/>
    </location>
</feature>
<feature type="transmembrane region" description="Helical" evidence="6">
    <location>
        <begin position="100"/>
        <end position="125"/>
    </location>
</feature>
<proteinExistence type="predicted"/>
<evidence type="ECO:0000313" key="7">
    <source>
        <dbReference type="EMBL" id="TYL75736.1"/>
    </source>
</evidence>
<sequence>MKALLRLLSRTKLYWGLLLICLVGALTSPHTSSGNNIFLSYGNLTDVLRQVSITGLVATGMTMVILLGGIDLSVGSVMGFSTVICAMLLTKPGWTTAAVIGVPAATLVSGVAVALAARFIFAGLARGRDVSAGRRREIALSSWRSTGLPGLLGLVVAIAVAWWTGNQVATKFGVLGVLLVAPCLALMLGAINGVLIVTGRLQPFIVTLAMMVSALGIARLTAGQDNAVVPVYTGTNATESFELLRSMLWGVLPVPSVFFLAAIVLFGAILRFTTFGRYAYAIGGNIEAAKLSGIKVAQVQLTAYLLSGLLAGIAGVLFVAQYRQGKPDAGAGLELDAIAAVVIGGTSLMGGRGGLAGTFVGVLIFGLLSDILQLQNIDSNVQLLMKGLIIVCTVLVQEQNLGQLIARWRFSRSPEASADPKTAESCRLPSAAKAQFAREDFDEAS</sequence>
<dbReference type="OrthoDB" id="9808136at2"/>
<dbReference type="PANTHER" id="PTHR32196:SF72">
    <property type="entry name" value="RIBOSE IMPORT PERMEASE PROTEIN RBSC"/>
    <property type="match status" value="1"/>
</dbReference>
<dbReference type="GO" id="GO:0005886">
    <property type="term" value="C:plasma membrane"/>
    <property type="evidence" value="ECO:0007669"/>
    <property type="project" value="UniProtKB-SubCell"/>
</dbReference>
<feature type="transmembrane region" description="Helical" evidence="6">
    <location>
        <begin position="337"/>
        <end position="368"/>
    </location>
</feature>
<name>A0A5S4W3Z8_9BRAD</name>
<evidence type="ECO:0000256" key="6">
    <source>
        <dbReference type="SAM" id="Phobius"/>
    </source>
</evidence>
<organism evidence="7 8">
    <name type="scientific">Bradyrhizobium cytisi</name>
    <dbReference type="NCBI Taxonomy" id="515489"/>
    <lineage>
        <taxon>Bacteria</taxon>
        <taxon>Pseudomonadati</taxon>
        <taxon>Pseudomonadota</taxon>
        <taxon>Alphaproteobacteria</taxon>
        <taxon>Hyphomicrobiales</taxon>
        <taxon>Nitrobacteraceae</taxon>
        <taxon>Bradyrhizobium</taxon>
    </lineage>
</organism>
<feature type="transmembrane region" description="Helical" evidence="6">
    <location>
        <begin position="204"/>
        <end position="222"/>
    </location>
</feature>
<keyword evidence="3 6" id="KW-0812">Transmembrane</keyword>
<evidence type="ECO:0000256" key="3">
    <source>
        <dbReference type="ARBA" id="ARBA00022692"/>
    </source>
</evidence>
<evidence type="ECO:0000256" key="5">
    <source>
        <dbReference type="ARBA" id="ARBA00023136"/>
    </source>
</evidence>
<evidence type="ECO:0000313" key="8">
    <source>
        <dbReference type="Proteomes" id="UP000324853"/>
    </source>
</evidence>
<reference evidence="7 8" key="1">
    <citation type="submission" date="2019-08" db="EMBL/GenBank/DDBJ databases">
        <title>Bradyrhizobium hipponensis sp. nov., a rhizobium isolated from a Lupinus angustifolius root nodule in Tunisia.</title>
        <authorList>
            <person name="Off K."/>
            <person name="Rejili M."/>
            <person name="Mars M."/>
            <person name="Brachmann A."/>
            <person name="Marin M."/>
        </authorList>
    </citation>
    <scope>NUCLEOTIDE SEQUENCE [LARGE SCALE GENOMIC DNA]</scope>
    <source>
        <strain evidence="7 8">CTAW11</strain>
    </source>
</reference>
<accession>A0A5S4W3Z8</accession>
<comment type="caution">
    <text evidence="7">The sequence shown here is derived from an EMBL/GenBank/DDBJ whole genome shotgun (WGS) entry which is preliminary data.</text>
</comment>
<keyword evidence="2" id="KW-1003">Cell membrane</keyword>